<dbReference type="InterPro" id="IPR012337">
    <property type="entry name" value="RNaseH-like_sf"/>
</dbReference>
<evidence type="ECO:0000313" key="1">
    <source>
        <dbReference type="EMBL" id="MCR8874758.1"/>
    </source>
</evidence>
<dbReference type="EMBL" id="JANRHJ010000014">
    <property type="protein sequence ID" value="MCR8874758.1"/>
    <property type="molecule type" value="Genomic_DNA"/>
</dbReference>
<sequence>MPRAEEKKIKKDTSVDFMRAYEIYAMRWAIEVFFADSKRLLGLSDCSARDFTTQLAHVSLAMIRYNLLASLKRSLDYETIGGLFKDAYAGVYELTVVEKIWLIIVEVVGIVADLTEADEDTLMRQLIENDKRLAALQAYAQTA</sequence>
<dbReference type="SUPFAM" id="SSF53098">
    <property type="entry name" value="Ribonuclease H-like"/>
    <property type="match status" value="1"/>
</dbReference>
<evidence type="ECO:0000313" key="2">
    <source>
        <dbReference type="Proteomes" id="UP001204579"/>
    </source>
</evidence>
<comment type="caution">
    <text evidence="1">The sequence shown here is derived from an EMBL/GenBank/DDBJ whole genome shotgun (WGS) entry which is preliminary data.</text>
</comment>
<dbReference type="AlphaFoldDB" id="A0AAW5N2A4"/>
<evidence type="ECO:0008006" key="3">
    <source>
        <dbReference type="Google" id="ProtNLM"/>
    </source>
</evidence>
<accession>A0AAW5N2A4</accession>
<gene>
    <name evidence="1" type="ORF">NW209_12180</name>
</gene>
<dbReference type="RefSeq" id="WP_258336076.1">
    <property type="nucleotide sequence ID" value="NZ_JANRHJ010000014.1"/>
</dbReference>
<reference evidence="1 2" key="1">
    <citation type="submission" date="2022-08" db="EMBL/GenBank/DDBJ databases">
        <authorList>
            <person name="Zeman M."/>
            <person name="Kubasova T."/>
        </authorList>
    </citation>
    <scope>NUCLEOTIDE SEQUENCE [LARGE SCALE GENOMIC DNA]</scope>
    <source>
        <strain evidence="1 2">ET62</strain>
    </source>
</reference>
<protein>
    <recommendedName>
        <fullName evidence="3">Transposase IS4-like domain-containing protein</fullName>
    </recommendedName>
</protein>
<proteinExistence type="predicted"/>
<keyword evidence="2" id="KW-1185">Reference proteome</keyword>
<name>A0AAW5N2A4_9BACT</name>
<organism evidence="1 2">
    <name type="scientific">Phocaeicola barnesiae</name>
    <dbReference type="NCBI Taxonomy" id="376804"/>
    <lineage>
        <taxon>Bacteria</taxon>
        <taxon>Pseudomonadati</taxon>
        <taxon>Bacteroidota</taxon>
        <taxon>Bacteroidia</taxon>
        <taxon>Bacteroidales</taxon>
        <taxon>Bacteroidaceae</taxon>
        <taxon>Phocaeicola</taxon>
    </lineage>
</organism>
<dbReference type="Proteomes" id="UP001204579">
    <property type="component" value="Unassembled WGS sequence"/>
</dbReference>